<accession>A0ACC0B4B5</accession>
<sequence length="125" mass="14040">MNWERKEANELIHGPLTRARAKKIKAYDGSLAKGMVAFFEEAMKNNNEGFEDQGEPSKLLTIYTIRKPTADGRPYTYPPRAPDQQLIPKGQSSKLVSLQALATQSFQIAPTCEQRKILVGKSFNK</sequence>
<reference evidence="2" key="1">
    <citation type="journal article" date="2023" name="Nat. Plants">
        <title>Single-cell RNA sequencing provides a high-resolution roadmap for understanding the multicellular compartmentation of specialized metabolism.</title>
        <authorList>
            <person name="Sun S."/>
            <person name="Shen X."/>
            <person name="Li Y."/>
            <person name="Li Y."/>
            <person name="Wang S."/>
            <person name="Li R."/>
            <person name="Zhang H."/>
            <person name="Shen G."/>
            <person name="Guo B."/>
            <person name="Wei J."/>
            <person name="Xu J."/>
            <person name="St-Pierre B."/>
            <person name="Chen S."/>
            <person name="Sun C."/>
        </authorList>
    </citation>
    <scope>NUCLEOTIDE SEQUENCE [LARGE SCALE GENOMIC DNA]</scope>
</reference>
<name>A0ACC0B4B5_CATRO</name>
<organism evidence="1 2">
    <name type="scientific">Catharanthus roseus</name>
    <name type="common">Madagascar periwinkle</name>
    <name type="synonym">Vinca rosea</name>
    <dbReference type="NCBI Taxonomy" id="4058"/>
    <lineage>
        <taxon>Eukaryota</taxon>
        <taxon>Viridiplantae</taxon>
        <taxon>Streptophyta</taxon>
        <taxon>Embryophyta</taxon>
        <taxon>Tracheophyta</taxon>
        <taxon>Spermatophyta</taxon>
        <taxon>Magnoliopsida</taxon>
        <taxon>eudicotyledons</taxon>
        <taxon>Gunneridae</taxon>
        <taxon>Pentapetalae</taxon>
        <taxon>asterids</taxon>
        <taxon>lamiids</taxon>
        <taxon>Gentianales</taxon>
        <taxon>Apocynaceae</taxon>
        <taxon>Rauvolfioideae</taxon>
        <taxon>Vinceae</taxon>
        <taxon>Catharanthinae</taxon>
        <taxon>Catharanthus</taxon>
    </lineage>
</organism>
<protein>
    <submittedName>
        <fullName evidence="1">Uncharacterized protein</fullName>
    </submittedName>
</protein>
<keyword evidence="2" id="KW-1185">Reference proteome</keyword>
<evidence type="ECO:0000313" key="1">
    <source>
        <dbReference type="EMBL" id="KAI5667468.1"/>
    </source>
</evidence>
<comment type="caution">
    <text evidence="1">The sequence shown here is derived from an EMBL/GenBank/DDBJ whole genome shotgun (WGS) entry which is preliminary data.</text>
</comment>
<gene>
    <name evidence="1" type="ORF">M9H77_17321</name>
</gene>
<proteinExistence type="predicted"/>
<dbReference type="Proteomes" id="UP001060085">
    <property type="component" value="Linkage Group LG04"/>
</dbReference>
<dbReference type="EMBL" id="CM044704">
    <property type="protein sequence ID" value="KAI5667468.1"/>
    <property type="molecule type" value="Genomic_DNA"/>
</dbReference>
<evidence type="ECO:0000313" key="2">
    <source>
        <dbReference type="Proteomes" id="UP001060085"/>
    </source>
</evidence>